<organism evidence="2 3">
    <name type="scientific">Paragonimus westermani</name>
    <dbReference type="NCBI Taxonomy" id="34504"/>
    <lineage>
        <taxon>Eukaryota</taxon>
        <taxon>Metazoa</taxon>
        <taxon>Spiralia</taxon>
        <taxon>Lophotrochozoa</taxon>
        <taxon>Platyhelminthes</taxon>
        <taxon>Trematoda</taxon>
        <taxon>Digenea</taxon>
        <taxon>Plagiorchiida</taxon>
        <taxon>Troglotremata</taxon>
        <taxon>Troglotrematidae</taxon>
        <taxon>Paragonimus</taxon>
    </lineage>
</organism>
<feature type="region of interest" description="Disordered" evidence="1">
    <location>
        <begin position="222"/>
        <end position="247"/>
    </location>
</feature>
<dbReference type="AlphaFoldDB" id="A0A5J4NJF2"/>
<dbReference type="EMBL" id="QNGE01002359">
    <property type="protein sequence ID" value="KAA3675716.1"/>
    <property type="molecule type" value="Genomic_DNA"/>
</dbReference>
<reference evidence="2 3" key="1">
    <citation type="journal article" date="2019" name="Gigascience">
        <title>Whole-genome sequence of the oriental lung fluke Paragonimus westermani.</title>
        <authorList>
            <person name="Oey H."/>
            <person name="Zakrzewski M."/>
            <person name="Narain K."/>
            <person name="Devi K.R."/>
            <person name="Agatsuma T."/>
            <person name="Nawaratna S."/>
            <person name="Gobert G.N."/>
            <person name="Jones M.K."/>
            <person name="Ragan M.A."/>
            <person name="McManus D.P."/>
            <person name="Krause L."/>
        </authorList>
    </citation>
    <scope>NUCLEOTIDE SEQUENCE [LARGE SCALE GENOMIC DNA]</scope>
    <source>
        <strain evidence="2 3">IND2009</strain>
    </source>
</reference>
<comment type="caution">
    <text evidence="2">The sequence shown here is derived from an EMBL/GenBank/DDBJ whole genome shotgun (WGS) entry which is preliminary data.</text>
</comment>
<keyword evidence="3" id="KW-1185">Reference proteome</keyword>
<name>A0A5J4NJF2_9TREM</name>
<protein>
    <submittedName>
        <fullName evidence="2">Uncharacterized protein</fullName>
    </submittedName>
</protein>
<gene>
    <name evidence="2" type="ORF">DEA37_0012531</name>
</gene>
<proteinExistence type="predicted"/>
<evidence type="ECO:0000313" key="3">
    <source>
        <dbReference type="Proteomes" id="UP000324629"/>
    </source>
</evidence>
<evidence type="ECO:0000256" key="1">
    <source>
        <dbReference type="SAM" id="MobiDB-lite"/>
    </source>
</evidence>
<dbReference type="Proteomes" id="UP000324629">
    <property type="component" value="Unassembled WGS sequence"/>
</dbReference>
<evidence type="ECO:0000313" key="2">
    <source>
        <dbReference type="EMBL" id="KAA3675716.1"/>
    </source>
</evidence>
<accession>A0A5J4NJF2</accession>
<sequence>MLERVPFNVVLTGNQQPVNPRCYRMLTTLKLGALVYRYALLNVFVEDRTDKFKVRRAPGAAIRVTALPNSDRLLQTSRSVGSDFTLQPDFYAVRSRAKSNRVSFAEDSEKQFVKVFAQRVLSSGELIDGVLLITPDSLCFDVTLTAVVQKRAFLATHPSISFESNGKQDKTACAEQEGIAKELLKLGVCVPLETLSSVCTLKKPVQHANGLDCPEMTGSQIHGSIERGPQAPEEKGPTAKAAVPPETSSVIDEDRYVVTGSDLTPGQNPQVDAEIELGSQSSLSGEAHSPPHPVGTFTRKQLHFGSRKCTVPPTCSVFTKE</sequence>